<dbReference type="Proteomes" id="UP000237105">
    <property type="component" value="Unassembled WGS sequence"/>
</dbReference>
<organism evidence="1 2">
    <name type="scientific">Parasponia andersonii</name>
    <name type="common">Sponia andersonii</name>
    <dbReference type="NCBI Taxonomy" id="3476"/>
    <lineage>
        <taxon>Eukaryota</taxon>
        <taxon>Viridiplantae</taxon>
        <taxon>Streptophyta</taxon>
        <taxon>Embryophyta</taxon>
        <taxon>Tracheophyta</taxon>
        <taxon>Spermatophyta</taxon>
        <taxon>Magnoliopsida</taxon>
        <taxon>eudicotyledons</taxon>
        <taxon>Gunneridae</taxon>
        <taxon>Pentapetalae</taxon>
        <taxon>rosids</taxon>
        <taxon>fabids</taxon>
        <taxon>Rosales</taxon>
        <taxon>Cannabaceae</taxon>
        <taxon>Parasponia</taxon>
    </lineage>
</organism>
<dbReference type="OrthoDB" id="10271667at2759"/>
<evidence type="ECO:0000313" key="2">
    <source>
        <dbReference type="Proteomes" id="UP000237105"/>
    </source>
</evidence>
<proteinExistence type="predicted"/>
<comment type="caution">
    <text evidence="1">The sequence shown here is derived from an EMBL/GenBank/DDBJ whole genome shotgun (WGS) entry which is preliminary data.</text>
</comment>
<sequence>MSDIVVKAKTTRENGLQARPSHTLPVPPIVQFANTKPVSSSFDALPCAVKDPSIDFDPAATGFAMEISWQFCN</sequence>
<name>A0A2P5ATG6_PARAD</name>
<accession>A0A2P5ATG6</accession>
<gene>
    <name evidence="1" type="ORF">PanWU01x14_301850</name>
</gene>
<evidence type="ECO:0000313" key="1">
    <source>
        <dbReference type="EMBL" id="PON39834.1"/>
    </source>
</evidence>
<dbReference type="EMBL" id="JXTB01000454">
    <property type="protein sequence ID" value="PON39834.1"/>
    <property type="molecule type" value="Genomic_DNA"/>
</dbReference>
<keyword evidence="2" id="KW-1185">Reference proteome</keyword>
<protein>
    <submittedName>
        <fullName evidence="1">Uncharacterized protein</fullName>
    </submittedName>
</protein>
<reference evidence="2" key="1">
    <citation type="submission" date="2016-06" db="EMBL/GenBank/DDBJ databases">
        <title>Parallel loss of symbiosis genes in relatives of nitrogen-fixing non-legume Parasponia.</title>
        <authorList>
            <person name="Van Velzen R."/>
            <person name="Holmer R."/>
            <person name="Bu F."/>
            <person name="Rutten L."/>
            <person name="Van Zeijl A."/>
            <person name="Liu W."/>
            <person name="Santuari L."/>
            <person name="Cao Q."/>
            <person name="Sharma T."/>
            <person name="Shen D."/>
            <person name="Roswanjaya Y."/>
            <person name="Wardhani T."/>
            <person name="Kalhor M.S."/>
            <person name="Jansen J."/>
            <person name="Van den Hoogen J."/>
            <person name="Gungor B."/>
            <person name="Hartog M."/>
            <person name="Hontelez J."/>
            <person name="Verver J."/>
            <person name="Yang W.-C."/>
            <person name="Schijlen E."/>
            <person name="Repin R."/>
            <person name="Schilthuizen M."/>
            <person name="Schranz E."/>
            <person name="Heidstra R."/>
            <person name="Miyata K."/>
            <person name="Fedorova E."/>
            <person name="Kohlen W."/>
            <person name="Bisseling T."/>
            <person name="Smit S."/>
            <person name="Geurts R."/>
        </authorList>
    </citation>
    <scope>NUCLEOTIDE SEQUENCE [LARGE SCALE GENOMIC DNA]</scope>
    <source>
        <strain evidence="2">cv. WU1-14</strain>
    </source>
</reference>
<dbReference type="AlphaFoldDB" id="A0A2P5ATG6"/>